<organism evidence="1 2">
    <name type="scientific">Liquorilactobacillus hordei DSM 19519</name>
    <dbReference type="NCBI Taxonomy" id="1423759"/>
    <lineage>
        <taxon>Bacteria</taxon>
        <taxon>Bacillati</taxon>
        <taxon>Bacillota</taxon>
        <taxon>Bacilli</taxon>
        <taxon>Lactobacillales</taxon>
        <taxon>Lactobacillaceae</taxon>
        <taxon>Liquorilactobacillus</taxon>
    </lineage>
</organism>
<dbReference type="Proteomes" id="UP000051448">
    <property type="component" value="Unassembled WGS sequence"/>
</dbReference>
<evidence type="ECO:0000313" key="2">
    <source>
        <dbReference type="Proteomes" id="UP000051448"/>
    </source>
</evidence>
<dbReference type="AlphaFoldDB" id="A0A0R1MHJ8"/>
<protein>
    <recommendedName>
        <fullName evidence="3">Peptidase S24/S26A/S26B/S26C domain-containing protein</fullName>
    </recommendedName>
</protein>
<evidence type="ECO:0008006" key="3">
    <source>
        <dbReference type="Google" id="ProtNLM"/>
    </source>
</evidence>
<dbReference type="PATRIC" id="fig|1423759.3.peg.187"/>
<reference evidence="1 2" key="1">
    <citation type="journal article" date="2015" name="Genome Announc.">
        <title>Expanding the biotechnology potential of lactobacilli through comparative genomics of 213 strains and associated genera.</title>
        <authorList>
            <person name="Sun Z."/>
            <person name="Harris H.M."/>
            <person name="McCann A."/>
            <person name="Guo C."/>
            <person name="Argimon S."/>
            <person name="Zhang W."/>
            <person name="Yang X."/>
            <person name="Jeffery I.B."/>
            <person name="Cooney J.C."/>
            <person name="Kagawa T.F."/>
            <person name="Liu W."/>
            <person name="Song Y."/>
            <person name="Salvetti E."/>
            <person name="Wrobel A."/>
            <person name="Rasinkangas P."/>
            <person name="Parkhill J."/>
            <person name="Rea M.C."/>
            <person name="O'Sullivan O."/>
            <person name="Ritari J."/>
            <person name="Douillard F.P."/>
            <person name="Paul Ross R."/>
            <person name="Yang R."/>
            <person name="Briner A.E."/>
            <person name="Felis G.E."/>
            <person name="de Vos W.M."/>
            <person name="Barrangou R."/>
            <person name="Klaenhammer T.R."/>
            <person name="Caufield P.W."/>
            <person name="Cui Y."/>
            <person name="Zhang H."/>
            <person name="O'Toole P.W."/>
        </authorList>
    </citation>
    <scope>NUCLEOTIDE SEQUENCE [LARGE SCALE GENOMIC DNA]</scope>
    <source>
        <strain evidence="1 2">DSM 19519</strain>
    </source>
</reference>
<sequence>MNNSDIVISINDEKYTNIELEYSALITASDNPYLKNDDIICIAKLKRNKLDYIREKDIVAFTSNDHGFLFHLYRVEDLNKLEFKFHPLSNFLNKKSFILKKADLEDSALIGKVLYTINRLNNAFFIKMSHDESPN</sequence>
<proteinExistence type="predicted"/>
<dbReference type="EMBL" id="AZDX01000010">
    <property type="protein sequence ID" value="KRL07065.1"/>
    <property type="molecule type" value="Genomic_DNA"/>
</dbReference>
<evidence type="ECO:0000313" key="1">
    <source>
        <dbReference type="EMBL" id="KRL07065.1"/>
    </source>
</evidence>
<gene>
    <name evidence="1" type="ORF">FC92_GL000183</name>
</gene>
<accession>A0A0R1MHJ8</accession>
<comment type="caution">
    <text evidence="1">The sequence shown here is derived from an EMBL/GenBank/DDBJ whole genome shotgun (WGS) entry which is preliminary data.</text>
</comment>
<dbReference type="RefSeq" id="WP_057869331.1">
    <property type="nucleotide sequence ID" value="NZ_AZDX01000010.1"/>
</dbReference>
<dbReference type="GeneID" id="98310740"/>
<name>A0A0R1MHJ8_9LACO</name>
<keyword evidence="2" id="KW-1185">Reference proteome</keyword>